<dbReference type="AlphaFoldDB" id="A0A8J3DIZ2"/>
<accession>A0A8J3DIZ2</accession>
<dbReference type="EMBL" id="BMXG01000036">
    <property type="protein sequence ID" value="GHC13701.1"/>
    <property type="molecule type" value="Genomic_DNA"/>
</dbReference>
<protein>
    <submittedName>
        <fullName evidence="1">Uncharacterized protein</fullName>
    </submittedName>
</protein>
<keyword evidence="2" id="KW-1185">Reference proteome</keyword>
<dbReference type="Proteomes" id="UP000642829">
    <property type="component" value="Unassembled WGS sequence"/>
</dbReference>
<reference evidence="1" key="2">
    <citation type="submission" date="2020-09" db="EMBL/GenBank/DDBJ databases">
        <authorList>
            <person name="Sun Q."/>
            <person name="Kim S."/>
        </authorList>
    </citation>
    <scope>NUCLEOTIDE SEQUENCE</scope>
    <source>
        <strain evidence="1">KCTC 12870</strain>
    </source>
</reference>
<reference evidence="1" key="1">
    <citation type="journal article" date="2014" name="Int. J. Syst. Evol. Microbiol.">
        <title>Complete genome sequence of Corynebacterium casei LMG S-19264T (=DSM 44701T), isolated from a smear-ripened cheese.</title>
        <authorList>
            <consortium name="US DOE Joint Genome Institute (JGI-PGF)"/>
            <person name="Walter F."/>
            <person name="Albersmeier A."/>
            <person name="Kalinowski J."/>
            <person name="Ruckert C."/>
        </authorList>
    </citation>
    <scope>NUCLEOTIDE SEQUENCE</scope>
    <source>
        <strain evidence="1">KCTC 12870</strain>
    </source>
</reference>
<organism evidence="1 2">
    <name type="scientific">Cerasicoccus arenae</name>
    <dbReference type="NCBI Taxonomy" id="424488"/>
    <lineage>
        <taxon>Bacteria</taxon>
        <taxon>Pseudomonadati</taxon>
        <taxon>Verrucomicrobiota</taxon>
        <taxon>Opitutia</taxon>
        <taxon>Puniceicoccales</taxon>
        <taxon>Cerasicoccaceae</taxon>
        <taxon>Cerasicoccus</taxon>
    </lineage>
</organism>
<name>A0A8J3DIZ2_9BACT</name>
<comment type="caution">
    <text evidence="1">The sequence shown here is derived from an EMBL/GenBank/DDBJ whole genome shotgun (WGS) entry which is preliminary data.</text>
</comment>
<gene>
    <name evidence="1" type="ORF">GCM10007047_33820</name>
</gene>
<evidence type="ECO:0000313" key="2">
    <source>
        <dbReference type="Proteomes" id="UP000642829"/>
    </source>
</evidence>
<dbReference type="RefSeq" id="WP_189517514.1">
    <property type="nucleotide sequence ID" value="NZ_BMXG01000036.1"/>
</dbReference>
<sequence>MSDLPLPNSDAQDELQDFFSQEEFLAYFNFYQPAPGGKRTLEGLCKVARPRMGSQSARVNYMCLTFVVDTPNVESEQRIEATLDKLKVSSFKLQLPALQSITSVPASMRRSENYVHQMDLIFSNKSSLDPREVIPVILFTFRNVTGMKTEAPQWWDEEALKAPPPSAMEKANWGNRIKALWGALGK</sequence>
<evidence type="ECO:0000313" key="1">
    <source>
        <dbReference type="EMBL" id="GHC13701.1"/>
    </source>
</evidence>
<proteinExistence type="predicted"/>